<protein>
    <submittedName>
        <fullName evidence="1">Uncharacterized protein</fullName>
    </submittedName>
</protein>
<proteinExistence type="predicted"/>
<gene>
    <name evidence="1" type="ORF">K701_29560</name>
</gene>
<name>A0ABQ6XKK9_STRFR</name>
<dbReference type="Proteomes" id="UP000731519">
    <property type="component" value="Unassembled WGS sequence"/>
</dbReference>
<organism evidence="1 2">
    <name type="scientific">Streptomyces fradiae ATCC 10745 = DSM 40063</name>
    <dbReference type="NCBI Taxonomy" id="1319510"/>
    <lineage>
        <taxon>Bacteria</taxon>
        <taxon>Bacillati</taxon>
        <taxon>Actinomycetota</taxon>
        <taxon>Actinomycetes</taxon>
        <taxon>Kitasatosporales</taxon>
        <taxon>Streptomycetaceae</taxon>
        <taxon>Streptomyces</taxon>
    </lineage>
</organism>
<accession>A0ABQ6XKK9</accession>
<sequence length="71" mass="7938">MTTHTKQPTHHWIITLEVPGRASISRDGTCTLRPGDTRASVLQAIRNTITEEHPVFRSANVLFFSIAPNQL</sequence>
<dbReference type="RefSeq" id="WP_031136965.1">
    <property type="nucleotide sequence ID" value="NZ_ASYR01000057.1"/>
</dbReference>
<dbReference type="EMBL" id="ASYR01000057">
    <property type="protein sequence ID" value="KAF0646314.1"/>
    <property type="molecule type" value="Genomic_DNA"/>
</dbReference>
<comment type="caution">
    <text evidence="1">The sequence shown here is derived from an EMBL/GenBank/DDBJ whole genome shotgun (WGS) entry which is preliminary data.</text>
</comment>
<keyword evidence="2" id="KW-1185">Reference proteome</keyword>
<evidence type="ECO:0000313" key="2">
    <source>
        <dbReference type="Proteomes" id="UP000731519"/>
    </source>
</evidence>
<reference evidence="1 2" key="1">
    <citation type="submission" date="2013-05" db="EMBL/GenBank/DDBJ databases">
        <title>Genome Sequence of Streptomyces fradiae.</title>
        <authorList>
            <person name="Kirby R."/>
        </authorList>
    </citation>
    <scope>NUCLEOTIDE SEQUENCE [LARGE SCALE GENOMIC DNA]</scope>
    <source>
        <strain evidence="1 2">ATCC 10745</strain>
    </source>
</reference>
<evidence type="ECO:0000313" key="1">
    <source>
        <dbReference type="EMBL" id="KAF0646314.1"/>
    </source>
</evidence>